<name>A0A914QFN0_9BILA</name>
<reference evidence="2" key="1">
    <citation type="submission" date="2022-11" db="UniProtKB">
        <authorList>
            <consortium name="WormBaseParasite"/>
        </authorList>
    </citation>
    <scope>IDENTIFICATION</scope>
</reference>
<evidence type="ECO:0000313" key="2">
    <source>
        <dbReference type="WBParaSite" id="PDA_v2.g30636.t1"/>
    </source>
</evidence>
<keyword evidence="1" id="KW-1185">Reference proteome</keyword>
<protein>
    <submittedName>
        <fullName evidence="2">Uncharacterized protein</fullName>
    </submittedName>
</protein>
<sequence length="110" mass="12671">MARSCSKTSPFNYCTSQTAQKLAALPNLEYLNDFSLYNVPETFDALSFIEFIKNVYKPKIKDAEVQFYRFILEFKAGIDASFISNFKQIIQSAVSRMKSKENNLLCIIYP</sequence>
<dbReference type="Proteomes" id="UP000887578">
    <property type="component" value="Unplaced"/>
</dbReference>
<accession>A0A914QFN0</accession>
<organism evidence="1 2">
    <name type="scientific">Panagrolaimus davidi</name>
    <dbReference type="NCBI Taxonomy" id="227884"/>
    <lineage>
        <taxon>Eukaryota</taxon>
        <taxon>Metazoa</taxon>
        <taxon>Ecdysozoa</taxon>
        <taxon>Nematoda</taxon>
        <taxon>Chromadorea</taxon>
        <taxon>Rhabditida</taxon>
        <taxon>Tylenchina</taxon>
        <taxon>Panagrolaimomorpha</taxon>
        <taxon>Panagrolaimoidea</taxon>
        <taxon>Panagrolaimidae</taxon>
        <taxon>Panagrolaimus</taxon>
    </lineage>
</organism>
<proteinExistence type="predicted"/>
<dbReference type="WBParaSite" id="PDA_v2.g30636.t1">
    <property type="protein sequence ID" value="PDA_v2.g30636.t1"/>
    <property type="gene ID" value="PDA_v2.g30636"/>
</dbReference>
<evidence type="ECO:0000313" key="1">
    <source>
        <dbReference type="Proteomes" id="UP000887578"/>
    </source>
</evidence>
<dbReference type="AlphaFoldDB" id="A0A914QFN0"/>